<dbReference type="EMBL" id="AP022601">
    <property type="protein sequence ID" value="BBY94709.1"/>
    <property type="molecule type" value="Genomic_DNA"/>
</dbReference>
<protein>
    <recommendedName>
        <fullName evidence="3">Ribosomal protein L7/L12 C-terminal domain-containing protein</fullName>
    </recommendedName>
</protein>
<evidence type="ECO:0000313" key="2">
    <source>
        <dbReference type="Proteomes" id="UP000465785"/>
    </source>
</evidence>
<gene>
    <name evidence="1" type="ORF">MGALJ_43780</name>
</gene>
<dbReference type="AlphaFoldDB" id="A0A9W4BM41"/>
<evidence type="ECO:0008006" key="3">
    <source>
        <dbReference type="Google" id="ProtNLM"/>
    </source>
</evidence>
<dbReference type="KEGG" id="mgau:MGALJ_43780"/>
<sequence length="82" mass="8992">MPVTTTNDIYERLGVLEQLVKHLYEQTGVPMPNPAAIARNEAPPRVRELVAAGNKIGAIKAYREEMNVDLATATRAVEALYA</sequence>
<reference evidence="1 2" key="1">
    <citation type="journal article" date="2019" name="Emerg. Microbes Infect.">
        <title>Comprehensive subspecies identification of 175 nontuberculous mycobacteria species based on 7547 genomic profiles.</title>
        <authorList>
            <person name="Matsumoto Y."/>
            <person name="Kinjo T."/>
            <person name="Motooka D."/>
            <person name="Nabeya D."/>
            <person name="Jung N."/>
            <person name="Uechi K."/>
            <person name="Horii T."/>
            <person name="Iida T."/>
            <person name="Fujita J."/>
            <person name="Nakamura S."/>
        </authorList>
    </citation>
    <scope>NUCLEOTIDE SEQUENCE [LARGE SCALE GENOMIC DNA]</scope>
    <source>
        <strain evidence="1 2">JCM 6399</strain>
    </source>
</reference>
<proteinExistence type="predicted"/>
<accession>A0A9W4BM41</accession>
<organism evidence="1 2">
    <name type="scientific">Mycobacterium gallinarum</name>
    <dbReference type="NCBI Taxonomy" id="39689"/>
    <lineage>
        <taxon>Bacteria</taxon>
        <taxon>Bacillati</taxon>
        <taxon>Actinomycetota</taxon>
        <taxon>Actinomycetes</taxon>
        <taxon>Mycobacteriales</taxon>
        <taxon>Mycobacteriaceae</taxon>
        <taxon>Mycobacterium</taxon>
    </lineage>
</organism>
<evidence type="ECO:0000313" key="1">
    <source>
        <dbReference type="EMBL" id="BBY94709.1"/>
    </source>
</evidence>
<keyword evidence="2" id="KW-1185">Reference proteome</keyword>
<dbReference type="Proteomes" id="UP000465785">
    <property type="component" value="Chromosome"/>
</dbReference>
<name>A0A9W4BM41_9MYCO</name>